<evidence type="ECO:0000313" key="6">
    <source>
        <dbReference type="Proteomes" id="UP000316008"/>
    </source>
</evidence>
<accession>A0A556N7U2</accession>
<proteinExistence type="predicted"/>
<dbReference type="Pfam" id="PF13525">
    <property type="entry name" value="YfiO"/>
    <property type="match status" value="1"/>
</dbReference>
<gene>
    <name evidence="5" type="primary">bamD</name>
    <name evidence="5" type="ORF">FO442_03540</name>
</gene>
<evidence type="ECO:0000256" key="3">
    <source>
        <dbReference type="ARBA" id="ARBA00023237"/>
    </source>
</evidence>
<keyword evidence="3" id="KW-0998">Cell outer membrane</keyword>
<dbReference type="NCBIfam" id="TIGR03302">
    <property type="entry name" value="OM_YfiO"/>
    <property type="match status" value="1"/>
</dbReference>
<protein>
    <submittedName>
        <fullName evidence="5">Outer membrane protein assembly factor BamD</fullName>
    </submittedName>
</protein>
<evidence type="ECO:0000256" key="1">
    <source>
        <dbReference type="ARBA" id="ARBA00022729"/>
    </source>
</evidence>
<keyword evidence="1" id="KW-0732">Signal</keyword>
<reference evidence="5 6" key="1">
    <citation type="submission" date="2019-07" db="EMBL/GenBank/DDBJ databases">
        <authorList>
            <person name="Huq M.A."/>
        </authorList>
    </citation>
    <scope>NUCLEOTIDE SEQUENCE [LARGE SCALE GENOMIC DNA]</scope>
    <source>
        <strain evidence="5 6">MAH-3</strain>
    </source>
</reference>
<keyword evidence="2" id="KW-0472">Membrane</keyword>
<dbReference type="EMBL" id="VLPL01000001">
    <property type="protein sequence ID" value="TSJ48225.1"/>
    <property type="molecule type" value="Genomic_DNA"/>
</dbReference>
<feature type="domain" description="Outer membrane lipoprotein BamD-like" evidence="4">
    <location>
        <begin position="30"/>
        <end position="215"/>
    </location>
</feature>
<sequence>MKWIFLLLTIITLGSCNSYNRILKSDDYEAKFNEANRLYDSEKYERCVALYEQVYQRSPRSPQGEVAFYRLGKACFAVEDWYLASYYLAAFQTKFPYSPKVEETTFLAAVCAVQNSPEVSLDQHETEVALNELQNFVTRFPNSELLDTCNAIMDKLRYKLETKDMMTVRLYSKTENYRAAVVSGEQFLDNYPRSVYREEAWAILMRNSYYLANNSVDSKIEERIEKTKERFTIFLVEFPNSNYLREFEGYIEKLKKIDIPVSNK</sequence>
<dbReference type="RefSeq" id="WP_144331760.1">
    <property type="nucleotide sequence ID" value="NZ_VLPL01000001.1"/>
</dbReference>
<keyword evidence="6" id="KW-1185">Reference proteome</keyword>
<evidence type="ECO:0000259" key="4">
    <source>
        <dbReference type="Pfam" id="PF13525"/>
    </source>
</evidence>
<comment type="caution">
    <text evidence="5">The sequence shown here is derived from an EMBL/GenBank/DDBJ whole genome shotgun (WGS) entry which is preliminary data.</text>
</comment>
<evidence type="ECO:0000256" key="2">
    <source>
        <dbReference type="ARBA" id="ARBA00023136"/>
    </source>
</evidence>
<dbReference type="PROSITE" id="PS51257">
    <property type="entry name" value="PROKAR_LIPOPROTEIN"/>
    <property type="match status" value="1"/>
</dbReference>
<dbReference type="Proteomes" id="UP000316008">
    <property type="component" value="Unassembled WGS sequence"/>
</dbReference>
<name>A0A556N7U2_9FLAO</name>
<organism evidence="5 6">
    <name type="scientific">Fluviicola chungangensis</name>
    <dbReference type="NCBI Taxonomy" id="2597671"/>
    <lineage>
        <taxon>Bacteria</taxon>
        <taxon>Pseudomonadati</taxon>
        <taxon>Bacteroidota</taxon>
        <taxon>Flavobacteriia</taxon>
        <taxon>Flavobacteriales</taxon>
        <taxon>Crocinitomicaceae</taxon>
        <taxon>Fluviicola</taxon>
    </lineage>
</organism>
<dbReference type="SUPFAM" id="SSF48452">
    <property type="entry name" value="TPR-like"/>
    <property type="match status" value="1"/>
</dbReference>
<evidence type="ECO:0000313" key="5">
    <source>
        <dbReference type="EMBL" id="TSJ48225.1"/>
    </source>
</evidence>
<dbReference type="InterPro" id="IPR011990">
    <property type="entry name" value="TPR-like_helical_dom_sf"/>
</dbReference>
<dbReference type="AlphaFoldDB" id="A0A556N7U2"/>
<dbReference type="InterPro" id="IPR039565">
    <property type="entry name" value="BamD-like"/>
</dbReference>
<dbReference type="Gene3D" id="1.25.40.10">
    <property type="entry name" value="Tetratricopeptide repeat domain"/>
    <property type="match status" value="1"/>
</dbReference>
<dbReference type="InterPro" id="IPR017689">
    <property type="entry name" value="BamD"/>
</dbReference>
<dbReference type="OrthoDB" id="9770761at2"/>